<dbReference type="AlphaFoldDB" id="A0A0J9CBB9"/>
<dbReference type="InterPro" id="IPR011006">
    <property type="entry name" value="CheY-like_superfamily"/>
</dbReference>
<dbReference type="Gene3D" id="1.10.10.60">
    <property type="entry name" value="Homeodomain-like"/>
    <property type="match status" value="2"/>
</dbReference>
<evidence type="ECO:0000313" key="10">
    <source>
        <dbReference type="Proteomes" id="UP000037392"/>
    </source>
</evidence>
<dbReference type="PROSITE" id="PS50110">
    <property type="entry name" value="RESPONSE_REGULATORY"/>
    <property type="match status" value="1"/>
</dbReference>
<evidence type="ECO:0000256" key="2">
    <source>
        <dbReference type="ARBA" id="ARBA00023015"/>
    </source>
</evidence>
<dbReference type="InterPro" id="IPR009057">
    <property type="entry name" value="Homeodomain-like_sf"/>
</dbReference>
<keyword evidence="4" id="KW-0804">Transcription</keyword>
<dbReference type="SMART" id="SM00448">
    <property type="entry name" value="REC"/>
    <property type="match status" value="1"/>
</dbReference>
<dbReference type="Pfam" id="PF00072">
    <property type="entry name" value="Response_reg"/>
    <property type="match status" value="1"/>
</dbReference>
<reference evidence="9 10" key="1">
    <citation type="submission" date="2011-04" db="EMBL/GenBank/DDBJ databases">
        <title>The Genome Sequence of Clostridium citroniae WAL-19142.</title>
        <authorList>
            <consortium name="The Broad Institute Genome Sequencing Platform"/>
            <person name="Earl A."/>
            <person name="Ward D."/>
            <person name="Feldgarden M."/>
            <person name="Gevers D."/>
            <person name="Warren Y.A."/>
            <person name="Tyrrell K.L."/>
            <person name="Citron D.M."/>
            <person name="Goldstein E.J."/>
            <person name="Daigneault M."/>
            <person name="Allen-Vercoe E."/>
            <person name="Young S.K."/>
            <person name="Zeng Q."/>
            <person name="Gargeya S."/>
            <person name="Fitzgerald M."/>
            <person name="Haas B."/>
            <person name="Abouelleil A."/>
            <person name="Alvarado L."/>
            <person name="Arachchi H.M."/>
            <person name="Berlin A."/>
            <person name="Brown A."/>
            <person name="Chapman S.B."/>
            <person name="Chen Z."/>
            <person name="Dunbar C."/>
            <person name="Freedman E."/>
            <person name="Gearin G."/>
            <person name="Gellesch M."/>
            <person name="Goldberg J."/>
            <person name="Griggs A."/>
            <person name="Gujja S."/>
            <person name="Heilman E.R."/>
            <person name="Heiman D."/>
            <person name="Howarth C."/>
            <person name="Larson L."/>
            <person name="Lui A."/>
            <person name="MacDonald P.J."/>
            <person name="Mehta T."/>
            <person name="Montmayeur A."/>
            <person name="Murphy C."/>
            <person name="Neiman D."/>
            <person name="Pearson M."/>
            <person name="Priest M."/>
            <person name="Roberts A."/>
            <person name="Saif S."/>
            <person name="Shea T."/>
            <person name="Shenoy N."/>
            <person name="Sisk P."/>
            <person name="Stolte C."/>
            <person name="Sykes S."/>
            <person name="White J."/>
            <person name="Yandava C."/>
            <person name="Wortman J."/>
            <person name="Nusbaum C."/>
            <person name="Birren B."/>
        </authorList>
    </citation>
    <scope>NUCLEOTIDE SEQUENCE [LARGE SCALE GENOMIC DNA]</scope>
    <source>
        <strain evidence="9 10">WAL-19142</strain>
    </source>
</reference>
<feature type="domain" description="HTH araC/xylS-type" evidence="7">
    <location>
        <begin position="364"/>
        <end position="463"/>
    </location>
</feature>
<evidence type="ECO:0000256" key="5">
    <source>
        <dbReference type="ARBA" id="ARBA00024867"/>
    </source>
</evidence>
<dbReference type="PANTHER" id="PTHR43280">
    <property type="entry name" value="ARAC-FAMILY TRANSCRIPTIONAL REGULATOR"/>
    <property type="match status" value="1"/>
</dbReference>
<dbReference type="InterPro" id="IPR001789">
    <property type="entry name" value="Sig_transdc_resp-reg_receiver"/>
</dbReference>
<dbReference type="PROSITE" id="PS00041">
    <property type="entry name" value="HTH_ARAC_FAMILY_1"/>
    <property type="match status" value="1"/>
</dbReference>
<keyword evidence="2" id="KW-0805">Transcription regulation</keyword>
<dbReference type="SUPFAM" id="SSF46689">
    <property type="entry name" value="Homeodomain-like"/>
    <property type="match status" value="1"/>
</dbReference>
<dbReference type="OrthoDB" id="2546565at2"/>
<dbReference type="Proteomes" id="UP000037392">
    <property type="component" value="Unassembled WGS sequence"/>
</dbReference>
<evidence type="ECO:0000256" key="6">
    <source>
        <dbReference type="PROSITE-ProRule" id="PRU00169"/>
    </source>
</evidence>
<dbReference type="GO" id="GO:0000160">
    <property type="term" value="P:phosphorelay signal transduction system"/>
    <property type="evidence" value="ECO:0007669"/>
    <property type="project" value="InterPro"/>
</dbReference>
<dbReference type="InterPro" id="IPR018062">
    <property type="entry name" value="HTH_AraC-typ_CS"/>
</dbReference>
<feature type="domain" description="Response regulatory" evidence="8">
    <location>
        <begin position="2"/>
        <end position="117"/>
    </location>
</feature>
<dbReference type="InterPro" id="IPR018060">
    <property type="entry name" value="HTH_AraC"/>
</dbReference>
<proteinExistence type="predicted"/>
<evidence type="ECO:0000313" key="9">
    <source>
        <dbReference type="EMBL" id="KMW22443.1"/>
    </source>
</evidence>
<dbReference type="PROSITE" id="PS01124">
    <property type="entry name" value="HTH_ARAC_FAMILY_2"/>
    <property type="match status" value="1"/>
</dbReference>
<gene>
    <name evidence="9" type="ORF">HMPREF9470_01322</name>
</gene>
<dbReference type="RefSeq" id="WP_048929448.1">
    <property type="nucleotide sequence ID" value="NZ_KQ235876.1"/>
</dbReference>
<dbReference type="GO" id="GO:0043565">
    <property type="term" value="F:sequence-specific DNA binding"/>
    <property type="evidence" value="ECO:0007669"/>
    <property type="project" value="InterPro"/>
</dbReference>
<dbReference type="GeneID" id="93165816"/>
<dbReference type="GO" id="GO:0003700">
    <property type="term" value="F:DNA-binding transcription factor activity"/>
    <property type="evidence" value="ECO:0007669"/>
    <property type="project" value="InterPro"/>
</dbReference>
<evidence type="ECO:0000256" key="4">
    <source>
        <dbReference type="ARBA" id="ARBA00023163"/>
    </source>
</evidence>
<dbReference type="Pfam" id="PF12833">
    <property type="entry name" value="HTH_18"/>
    <property type="match status" value="1"/>
</dbReference>
<dbReference type="EMBL" id="ADLK01000009">
    <property type="protein sequence ID" value="KMW22443.1"/>
    <property type="molecule type" value="Genomic_DNA"/>
</dbReference>
<protein>
    <recommendedName>
        <fullName evidence="1">Stage 0 sporulation protein A homolog</fullName>
    </recommendedName>
</protein>
<dbReference type="SMART" id="SM00342">
    <property type="entry name" value="HTH_ARAC"/>
    <property type="match status" value="1"/>
</dbReference>
<sequence length="470" mass="53728">MKIILADDERLTRLGLKNMIEELYPDAHQFLEASDGEKLLEMLEQETPDLIFLDIHMPRLTGLQAFSKFSAKRIPVVMLTGYAEFAYAKEALKLGALDYLLKPASLDEVQATMEKALAICREREALLKKDYELEFEKILDLYTTIGFLQAPRFVLPPYTVLLFYFDHYEQETFRRDLDALSTVLSRICKRRRALSTISFLSTGELCFLASASITADEFIPDLKYFNETCGCIATGFYASADGLSSLFGQIESIQKEESLRYCVCLGSLISDRERAARKELLPFSGLLEKLLLAHRAGDSMEFQKLIPQLDQFSHQDRILSLCDPSLNRILSLESGENVHIRSYSQLTELLKQMISGRQTVDLVDRINAYVDEHYMDQIGINTIADMIDISPNYLSRIYKLKTGENFIDHLTGVRMKKARELMSGGQTSSVRETAERVGYFSTRYFTKVFLKNTGMLPSEYMKRFVLSQEN</sequence>
<organism evidence="9 10">
    <name type="scientific">[Clostridium] citroniae WAL-19142</name>
    <dbReference type="NCBI Taxonomy" id="742734"/>
    <lineage>
        <taxon>Bacteria</taxon>
        <taxon>Bacillati</taxon>
        <taxon>Bacillota</taxon>
        <taxon>Clostridia</taxon>
        <taxon>Lachnospirales</taxon>
        <taxon>Lachnospiraceae</taxon>
        <taxon>Enterocloster</taxon>
    </lineage>
</organism>
<keyword evidence="3" id="KW-0238">DNA-binding</keyword>
<comment type="function">
    <text evidence="5">May play the central regulatory role in sporulation. It may be an element of the effector pathway responsible for the activation of sporulation genes in response to nutritional stress. Spo0A may act in concert with spo0H (a sigma factor) to control the expression of some genes that are critical to the sporulation process.</text>
</comment>
<keyword evidence="6" id="KW-0597">Phosphoprotein</keyword>
<dbReference type="CDD" id="cd17536">
    <property type="entry name" value="REC_YesN-like"/>
    <property type="match status" value="1"/>
</dbReference>
<dbReference type="SUPFAM" id="SSF52172">
    <property type="entry name" value="CheY-like"/>
    <property type="match status" value="1"/>
</dbReference>
<comment type="caution">
    <text evidence="9">The sequence shown here is derived from an EMBL/GenBank/DDBJ whole genome shotgun (WGS) entry which is preliminary data.</text>
</comment>
<dbReference type="PANTHER" id="PTHR43280:SF28">
    <property type="entry name" value="HTH-TYPE TRANSCRIPTIONAL ACTIVATOR RHAS"/>
    <property type="match status" value="1"/>
</dbReference>
<evidence type="ECO:0000256" key="1">
    <source>
        <dbReference type="ARBA" id="ARBA00018672"/>
    </source>
</evidence>
<dbReference type="Gene3D" id="3.40.50.2300">
    <property type="match status" value="1"/>
</dbReference>
<evidence type="ECO:0000256" key="3">
    <source>
        <dbReference type="ARBA" id="ARBA00023125"/>
    </source>
</evidence>
<evidence type="ECO:0000259" key="7">
    <source>
        <dbReference type="PROSITE" id="PS01124"/>
    </source>
</evidence>
<accession>A0A0J9CBB9</accession>
<evidence type="ECO:0000259" key="8">
    <source>
        <dbReference type="PROSITE" id="PS50110"/>
    </source>
</evidence>
<dbReference type="PATRIC" id="fig|742734.4.peg.1417"/>
<name>A0A0J9CBB9_9FIRM</name>
<feature type="modified residue" description="4-aspartylphosphate" evidence="6">
    <location>
        <position position="54"/>
    </location>
</feature>